<organism evidence="7 8">
    <name type="scientific">Acinetobacter tibetensis</name>
    <dbReference type="NCBI Taxonomy" id="2943497"/>
    <lineage>
        <taxon>Bacteria</taxon>
        <taxon>Pseudomonadati</taxon>
        <taxon>Pseudomonadota</taxon>
        <taxon>Gammaproteobacteria</taxon>
        <taxon>Moraxellales</taxon>
        <taxon>Moraxellaceae</taxon>
        <taxon>Acinetobacter</taxon>
    </lineage>
</organism>
<dbReference type="RefSeq" id="WP_252223185.1">
    <property type="nucleotide sequence ID" value="NZ_CP098732.1"/>
</dbReference>
<keyword evidence="2" id="KW-0663">Pyridoxal phosphate</keyword>
<protein>
    <submittedName>
        <fullName evidence="7">PLP-dependent aminotransferase family protein</fullName>
    </submittedName>
</protein>
<dbReference type="InterPro" id="IPR004839">
    <property type="entry name" value="Aminotransferase_I/II_large"/>
</dbReference>
<keyword evidence="7" id="KW-0032">Aminotransferase</keyword>
<dbReference type="KEGG" id="atz:M5E07_06535"/>
<feature type="domain" description="HTH gntR-type" evidence="6">
    <location>
        <begin position="21"/>
        <end position="89"/>
    </location>
</feature>
<dbReference type="SUPFAM" id="SSF53383">
    <property type="entry name" value="PLP-dependent transferases"/>
    <property type="match status" value="1"/>
</dbReference>
<dbReference type="Proteomes" id="UP001056716">
    <property type="component" value="Chromosome"/>
</dbReference>
<keyword evidence="3" id="KW-0805">Transcription regulation</keyword>
<evidence type="ECO:0000256" key="2">
    <source>
        <dbReference type="ARBA" id="ARBA00022898"/>
    </source>
</evidence>
<sequence>MARMTKVIDLPSMTKLNKANGQISTQLIHIFRAAVQQGDLQSGDALPSSRELAQTLNVARGTVIEAYEQLIAEGVFESHARKGTFISQTLNHSTTATLKREKQETDIPLTAVAQAFSEILKEFKPLPHRPFAISVPMGRTQPNDMWRKYGNQYRARGIAAPSGYDDPQGILSLRIAIADYVRRSRSVHCDPEQIVITSGIQQALYICSQILFNANDTVWVEDPAYRGTTAILEHSLHHLKIIRVPVDEEGIQVNIGHTLAENARAAFVTPSHQYPIGMPMSLARRTALLAWAKQQNAWIIEDDYDSELRYSGQPFPALQGMASDQVIYLGTFSKVLFPSLRLGYAILPKKLVAPFCGLRALIDRHPPSADQHVLAAFIQEGHLERHIRRIRKVYAENRLQLIDMVERHIPKYLGFLQSGDQGMHMLLWLADHLDDRAIAQSALEAGISIKAVSPTYSNQAKRSGLILGLGDFDIQQMEQAVTKLAKIIQHHDTLRN</sequence>
<evidence type="ECO:0000256" key="3">
    <source>
        <dbReference type="ARBA" id="ARBA00023015"/>
    </source>
</evidence>
<comment type="similarity">
    <text evidence="1">In the C-terminal section; belongs to the class-I pyridoxal-phosphate-dependent aminotransferase family.</text>
</comment>
<keyword evidence="8" id="KW-1185">Reference proteome</keyword>
<dbReference type="GO" id="GO:0008483">
    <property type="term" value="F:transaminase activity"/>
    <property type="evidence" value="ECO:0007669"/>
    <property type="project" value="UniProtKB-KW"/>
</dbReference>
<dbReference type="InterPro" id="IPR000524">
    <property type="entry name" value="Tscrpt_reg_HTH_GntR"/>
</dbReference>
<reference evidence="7" key="1">
    <citation type="submission" date="2022-06" db="EMBL/GenBank/DDBJ databases">
        <title>Isolation, identification and characterization of iprodione-degrading strains in Lhasa, Tibet.</title>
        <authorList>
            <person name="Pan H."/>
        </authorList>
    </citation>
    <scope>NUCLEOTIDE SEQUENCE</scope>
    <source>
        <strain evidence="7">Y-23</strain>
    </source>
</reference>
<evidence type="ECO:0000313" key="7">
    <source>
        <dbReference type="EMBL" id="USE84451.1"/>
    </source>
</evidence>
<dbReference type="InterPro" id="IPR036388">
    <property type="entry name" value="WH-like_DNA-bd_sf"/>
</dbReference>
<dbReference type="Gene3D" id="1.10.10.10">
    <property type="entry name" value="Winged helix-like DNA-binding domain superfamily/Winged helix DNA-binding domain"/>
    <property type="match status" value="1"/>
</dbReference>
<evidence type="ECO:0000256" key="4">
    <source>
        <dbReference type="ARBA" id="ARBA00023125"/>
    </source>
</evidence>
<evidence type="ECO:0000256" key="1">
    <source>
        <dbReference type="ARBA" id="ARBA00005384"/>
    </source>
</evidence>
<dbReference type="Pfam" id="PF00392">
    <property type="entry name" value="GntR"/>
    <property type="match status" value="1"/>
</dbReference>
<keyword evidence="7" id="KW-0808">Transferase</keyword>
<dbReference type="PROSITE" id="PS50949">
    <property type="entry name" value="HTH_GNTR"/>
    <property type="match status" value="1"/>
</dbReference>
<accession>A0AAE9LUD1</accession>
<keyword evidence="5" id="KW-0804">Transcription</keyword>
<dbReference type="Gene3D" id="3.40.640.10">
    <property type="entry name" value="Type I PLP-dependent aspartate aminotransferase-like (Major domain)"/>
    <property type="match status" value="1"/>
</dbReference>
<proteinExistence type="inferred from homology"/>
<dbReference type="Pfam" id="PF00155">
    <property type="entry name" value="Aminotran_1_2"/>
    <property type="match status" value="1"/>
</dbReference>
<dbReference type="GO" id="GO:0003677">
    <property type="term" value="F:DNA binding"/>
    <property type="evidence" value="ECO:0007669"/>
    <property type="project" value="UniProtKB-KW"/>
</dbReference>
<dbReference type="InterPro" id="IPR015421">
    <property type="entry name" value="PyrdxlP-dep_Trfase_major"/>
</dbReference>
<dbReference type="GO" id="GO:0030170">
    <property type="term" value="F:pyridoxal phosphate binding"/>
    <property type="evidence" value="ECO:0007669"/>
    <property type="project" value="InterPro"/>
</dbReference>
<dbReference type="InterPro" id="IPR036390">
    <property type="entry name" value="WH_DNA-bd_sf"/>
</dbReference>
<dbReference type="AlphaFoldDB" id="A0AAE9LUD1"/>
<keyword evidence="4" id="KW-0238">DNA-binding</keyword>
<dbReference type="PRINTS" id="PR00035">
    <property type="entry name" value="HTHGNTR"/>
</dbReference>
<evidence type="ECO:0000313" key="8">
    <source>
        <dbReference type="Proteomes" id="UP001056716"/>
    </source>
</evidence>
<dbReference type="PANTHER" id="PTHR46577:SF1">
    <property type="entry name" value="HTH-TYPE TRANSCRIPTIONAL REGULATORY PROTEIN GABR"/>
    <property type="match status" value="1"/>
</dbReference>
<dbReference type="SUPFAM" id="SSF46785">
    <property type="entry name" value="Winged helix' DNA-binding domain"/>
    <property type="match status" value="1"/>
</dbReference>
<dbReference type="GO" id="GO:0003700">
    <property type="term" value="F:DNA-binding transcription factor activity"/>
    <property type="evidence" value="ECO:0007669"/>
    <property type="project" value="InterPro"/>
</dbReference>
<dbReference type="InterPro" id="IPR015424">
    <property type="entry name" value="PyrdxlP-dep_Trfase"/>
</dbReference>
<evidence type="ECO:0000256" key="5">
    <source>
        <dbReference type="ARBA" id="ARBA00023163"/>
    </source>
</evidence>
<name>A0AAE9LUD1_9GAMM</name>
<dbReference type="InterPro" id="IPR051446">
    <property type="entry name" value="HTH_trans_reg/aminotransferase"/>
</dbReference>
<evidence type="ECO:0000259" key="6">
    <source>
        <dbReference type="PROSITE" id="PS50949"/>
    </source>
</evidence>
<dbReference type="CDD" id="cd00609">
    <property type="entry name" value="AAT_like"/>
    <property type="match status" value="1"/>
</dbReference>
<dbReference type="SMART" id="SM00345">
    <property type="entry name" value="HTH_GNTR"/>
    <property type="match status" value="1"/>
</dbReference>
<dbReference type="PANTHER" id="PTHR46577">
    <property type="entry name" value="HTH-TYPE TRANSCRIPTIONAL REGULATORY PROTEIN GABR"/>
    <property type="match status" value="1"/>
</dbReference>
<dbReference type="EMBL" id="CP098732">
    <property type="protein sequence ID" value="USE84451.1"/>
    <property type="molecule type" value="Genomic_DNA"/>
</dbReference>
<gene>
    <name evidence="7" type="ORF">M5E07_06535</name>
</gene>
<dbReference type="CDD" id="cd07377">
    <property type="entry name" value="WHTH_GntR"/>
    <property type="match status" value="1"/>
</dbReference>